<keyword evidence="4" id="KW-1185">Reference proteome</keyword>
<dbReference type="InterPro" id="IPR036237">
    <property type="entry name" value="Xyl_isomerase-like_sf"/>
</dbReference>
<dbReference type="AlphaFoldDB" id="A0A411PL70"/>
<dbReference type="Gene3D" id="3.20.20.150">
    <property type="entry name" value="Divalent-metal-dependent TIM barrel enzymes"/>
    <property type="match status" value="1"/>
</dbReference>
<dbReference type="OrthoDB" id="9801426at2"/>
<dbReference type="RefSeq" id="WP_130602239.1">
    <property type="nucleotide sequence ID" value="NZ_CP036200.1"/>
</dbReference>
<dbReference type="Proteomes" id="UP000291106">
    <property type="component" value="Chromosome"/>
</dbReference>
<dbReference type="InterPro" id="IPR013022">
    <property type="entry name" value="Xyl_isomerase-like_TIM-brl"/>
</dbReference>
<dbReference type="Pfam" id="PF01261">
    <property type="entry name" value="AP_endonuc_2"/>
    <property type="match status" value="1"/>
</dbReference>
<evidence type="ECO:0000256" key="1">
    <source>
        <dbReference type="ARBA" id="ARBA00023235"/>
    </source>
</evidence>
<accession>A0A411PL70</accession>
<reference evidence="3 4" key="1">
    <citation type="submission" date="2019-02" db="EMBL/GenBank/DDBJ databases">
        <title>Shewanella sp. D4-2 isolated from Dokdo Island.</title>
        <authorList>
            <person name="Baek K."/>
        </authorList>
    </citation>
    <scope>NUCLEOTIDE SEQUENCE [LARGE SCALE GENOMIC DNA]</scope>
    <source>
        <strain evidence="3 4">D4-2</strain>
    </source>
</reference>
<dbReference type="PANTHER" id="PTHR43489">
    <property type="entry name" value="ISOMERASE"/>
    <property type="match status" value="1"/>
</dbReference>
<feature type="domain" description="Xylose isomerase-like TIM barrel" evidence="2">
    <location>
        <begin position="22"/>
        <end position="212"/>
    </location>
</feature>
<name>A0A411PL70_9GAMM</name>
<keyword evidence="1 3" id="KW-0413">Isomerase</keyword>
<dbReference type="GO" id="GO:0016853">
    <property type="term" value="F:isomerase activity"/>
    <property type="evidence" value="ECO:0007669"/>
    <property type="project" value="UniProtKB-KW"/>
</dbReference>
<gene>
    <name evidence="3" type="ORF">EXU30_17595</name>
</gene>
<organism evidence="3 4">
    <name type="scientific">Shewanella maritima</name>
    <dbReference type="NCBI Taxonomy" id="2520507"/>
    <lineage>
        <taxon>Bacteria</taxon>
        <taxon>Pseudomonadati</taxon>
        <taxon>Pseudomonadota</taxon>
        <taxon>Gammaproteobacteria</taxon>
        <taxon>Alteromonadales</taxon>
        <taxon>Shewanellaceae</taxon>
        <taxon>Shewanella</taxon>
    </lineage>
</organism>
<dbReference type="KEGG" id="smai:EXU30_17595"/>
<dbReference type="SUPFAM" id="SSF51658">
    <property type="entry name" value="Xylose isomerase-like"/>
    <property type="match status" value="1"/>
</dbReference>
<dbReference type="InterPro" id="IPR050417">
    <property type="entry name" value="Sugar_Epim/Isomerase"/>
</dbReference>
<sequence length="272" mass="30005">MLSISNIAWDVSLDDDVATLLNDLGVPHIDVAPPKYFSVPSETTAEQVLTVKQYWNAKGIEPIGMQALLFGTAGLNVFGEEAVQARLLEHLTHICKIGDILGARKLVFGSPRNRDRSHLDDIQTQEMAISFFRRLGDIAKSNNVVVCLEPNPVCYQANFMTNSLDTEAVVRAIDHPHIRMQLDIGAMCINEESPAEIIKAVAPVVHHIHISEPQLAPLNKDNLFHLQAADAIKTYLPNMPMTIEMLTTENNASMAEISAAIELTQNIYGSTR</sequence>
<protein>
    <submittedName>
        <fullName evidence="3">Sugar phosphate isomerase/epimerase</fullName>
    </submittedName>
</protein>
<dbReference type="EMBL" id="CP036200">
    <property type="protein sequence ID" value="QBF84283.1"/>
    <property type="molecule type" value="Genomic_DNA"/>
</dbReference>
<evidence type="ECO:0000259" key="2">
    <source>
        <dbReference type="Pfam" id="PF01261"/>
    </source>
</evidence>
<evidence type="ECO:0000313" key="3">
    <source>
        <dbReference type="EMBL" id="QBF84283.1"/>
    </source>
</evidence>
<proteinExistence type="predicted"/>
<evidence type="ECO:0000313" key="4">
    <source>
        <dbReference type="Proteomes" id="UP000291106"/>
    </source>
</evidence>